<dbReference type="Proteomes" id="UP000256780">
    <property type="component" value="Chromosome CBM2587_a"/>
</dbReference>
<reference evidence="2 3" key="1">
    <citation type="submission" date="2018-01" db="EMBL/GenBank/DDBJ databases">
        <authorList>
            <person name="Clerissi C."/>
        </authorList>
    </citation>
    <scope>NUCLEOTIDE SEQUENCE [LARGE SCALE GENOMIC DNA]</scope>
    <source>
        <strain evidence="2">Cupriavidus sp. LMG 19464</strain>
    </source>
</reference>
<sequence>MSDNRAPVRETVRGTQMATDPSQARAAGERGRSGWGRIVVSEGPHQGQKKQAERKRPEGFLQN</sequence>
<comment type="caution">
    <text evidence="2">The sequence shown here is derived from an EMBL/GenBank/DDBJ whole genome shotgun (WGS) entry which is preliminary data.</text>
</comment>
<evidence type="ECO:0000313" key="3">
    <source>
        <dbReference type="Proteomes" id="UP000256780"/>
    </source>
</evidence>
<organism evidence="2 3">
    <name type="scientific">Cupriavidus taiwanensis</name>
    <dbReference type="NCBI Taxonomy" id="164546"/>
    <lineage>
        <taxon>Bacteria</taxon>
        <taxon>Pseudomonadati</taxon>
        <taxon>Pseudomonadota</taxon>
        <taxon>Betaproteobacteria</taxon>
        <taxon>Burkholderiales</taxon>
        <taxon>Burkholderiaceae</taxon>
        <taxon>Cupriavidus</taxon>
    </lineage>
</organism>
<protein>
    <submittedName>
        <fullName evidence="2">Uncharacterized protein</fullName>
    </submittedName>
</protein>
<proteinExistence type="predicted"/>
<feature type="compositionally biased region" description="Polar residues" evidence="1">
    <location>
        <begin position="13"/>
        <end position="22"/>
    </location>
</feature>
<evidence type="ECO:0000256" key="1">
    <source>
        <dbReference type="SAM" id="MobiDB-lite"/>
    </source>
</evidence>
<dbReference type="AlphaFoldDB" id="A0A975WQP5"/>
<dbReference type="EMBL" id="OFSQ01000001">
    <property type="protein sequence ID" value="SOY41005.1"/>
    <property type="molecule type" value="Genomic_DNA"/>
</dbReference>
<name>A0A975WQP5_9BURK</name>
<feature type="compositionally biased region" description="Basic and acidic residues" evidence="1">
    <location>
        <begin position="50"/>
        <end position="63"/>
    </location>
</feature>
<feature type="compositionally biased region" description="Basic and acidic residues" evidence="1">
    <location>
        <begin position="1"/>
        <end position="12"/>
    </location>
</feature>
<gene>
    <name evidence="2" type="ORF">CBM2587_A10107</name>
</gene>
<feature type="region of interest" description="Disordered" evidence="1">
    <location>
        <begin position="1"/>
        <end position="63"/>
    </location>
</feature>
<evidence type="ECO:0000313" key="2">
    <source>
        <dbReference type="EMBL" id="SOY41005.1"/>
    </source>
</evidence>
<accession>A0A975WQP5</accession>